<name>A0A6A6VRG2_9PEZI</name>
<dbReference type="EMBL" id="ML996585">
    <property type="protein sequence ID" value="KAF2753192.1"/>
    <property type="molecule type" value="Genomic_DNA"/>
</dbReference>
<feature type="region of interest" description="Disordered" evidence="2">
    <location>
        <begin position="1"/>
        <end position="33"/>
    </location>
</feature>
<protein>
    <submittedName>
        <fullName evidence="3">RNA polymerase I-specific transcription initiation factor RRN3</fullName>
    </submittedName>
</protein>
<organism evidence="3 4">
    <name type="scientific">Pseudovirgaria hyperparasitica</name>
    <dbReference type="NCBI Taxonomy" id="470096"/>
    <lineage>
        <taxon>Eukaryota</taxon>
        <taxon>Fungi</taxon>
        <taxon>Dikarya</taxon>
        <taxon>Ascomycota</taxon>
        <taxon>Pezizomycotina</taxon>
        <taxon>Dothideomycetes</taxon>
        <taxon>Dothideomycetes incertae sedis</taxon>
        <taxon>Acrospermales</taxon>
        <taxon>Acrospermaceae</taxon>
        <taxon>Pseudovirgaria</taxon>
    </lineage>
</organism>
<feature type="region of interest" description="Disordered" evidence="2">
    <location>
        <begin position="280"/>
        <end position="306"/>
    </location>
</feature>
<dbReference type="GO" id="GO:0001042">
    <property type="term" value="F:RNA polymerase I core binding"/>
    <property type="evidence" value="ECO:0007669"/>
    <property type="project" value="TreeGrafter"/>
</dbReference>
<dbReference type="GO" id="GO:0006361">
    <property type="term" value="P:transcription initiation at RNA polymerase I promoter"/>
    <property type="evidence" value="ECO:0007669"/>
    <property type="project" value="InterPro"/>
</dbReference>
<dbReference type="AlphaFoldDB" id="A0A6A6VRG2"/>
<keyword evidence="3" id="KW-0648">Protein biosynthesis</keyword>
<feature type="compositionally biased region" description="Acidic residues" evidence="2">
    <location>
        <begin position="280"/>
        <end position="293"/>
    </location>
</feature>
<feature type="compositionally biased region" description="Gly residues" evidence="2">
    <location>
        <begin position="569"/>
        <end position="587"/>
    </location>
</feature>
<evidence type="ECO:0000256" key="1">
    <source>
        <dbReference type="ARBA" id="ARBA00010098"/>
    </source>
</evidence>
<feature type="region of interest" description="Disordered" evidence="2">
    <location>
        <begin position="565"/>
        <end position="590"/>
    </location>
</feature>
<comment type="similarity">
    <text evidence="1">Belongs to the RRN3 family.</text>
</comment>
<feature type="compositionally biased region" description="Acidic residues" evidence="2">
    <location>
        <begin position="642"/>
        <end position="692"/>
    </location>
</feature>
<accession>A0A6A6VRG2</accession>
<reference evidence="3" key="1">
    <citation type="journal article" date="2020" name="Stud. Mycol.">
        <title>101 Dothideomycetes genomes: a test case for predicting lifestyles and emergence of pathogens.</title>
        <authorList>
            <person name="Haridas S."/>
            <person name="Albert R."/>
            <person name="Binder M."/>
            <person name="Bloem J."/>
            <person name="Labutti K."/>
            <person name="Salamov A."/>
            <person name="Andreopoulos B."/>
            <person name="Baker S."/>
            <person name="Barry K."/>
            <person name="Bills G."/>
            <person name="Bluhm B."/>
            <person name="Cannon C."/>
            <person name="Castanera R."/>
            <person name="Culley D."/>
            <person name="Daum C."/>
            <person name="Ezra D."/>
            <person name="Gonzalez J."/>
            <person name="Henrissat B."/>
            <person name="Kuo A."/>
            <person name="Liang C."/>
            <person name="Lipzen A."/>
            <person name="Lutzoni F."/>
            <person name="Magnuson J."/>
            <person name="Mondo S."/>
            <person name="Nolan M."/>
            <person name="Ohm R."/>
            <person name="Pangilinan J."/>
            <person name="Park H.-J."/>
            <person name="Ramirez L."/>
            <person name="Alfaro M."/>
            <person name="Sun H."/>
            <person name="Tritt A."/>
            <person name="Yoshinaga Y."/>
            <person name="Zwiers L.-H."/>
            <person name="Turgeon B."/>
            <person name="Goodwin S."/>
            <person name="Spatafora J."/>
            <person name="Crous P."/>
            <person name="Grigoriev I."/>
        </authorList>
    </citation>
    <scope>NUCLEOTIDE SEQUENCE</scope>
    <source>
        <strain evidence="3">CBS 121739</strain>
    </source>
</reference>
<feature type="region of interest" description="Disordered" evidence="2">
    <location>
        <begin position="639"/>
        <end position="700"/>
    </location>
</feature>
<dbReference type="PANTHER" id="PTHR12790">
    <property type="entry name" value="TRANSCRIPTION INITIATION FACTOR IA RRN3"/>
    <property type="match status" value="1"/>
</dbReference>
<gene>
    <name evidence="3" type="ORF">EJ05DRAFT_505204</name>
</gene>
<proteinExistence type="inferred from homology"/>
<dbReference type="Proteomes" id="UP000799437">
    <property type="component" value="Unassembled WGS sequence"/>
</dbReference>
<dbReference type="GO" id="GO:0003743">
    <property type="term" value="F:translation initiation factor activity"/>
    <property type="evidence" value="ECO:0007669"/>
    <property type="project" value="UniProtKB-KW"/>
</dbReference>
<evidence type="ECO:0000256" key="2">
    <source>
        <dbReference type="SAM" id="MobiDB-lite"/>
    </source>
</evidence>
<dbReference type="GO" id="GO:0001181">
    <property type="term" value="F:RNA polymerase I general transcription initiation factor activity"/>
    <property type="evidence" value="ECO:0007669"/>
    <property type="project" value="InterPro"/>
</dbReference>
<dbReference type="PANTHER" id="PTHR12790:SF0">
    <property type="entry name" value="RNA POLYMERASE I-SPECIFIC TRANSCRIPTION INITIATION FACTOR RRN3-RELATED"/>
    <property type="match status" value="1"/>
</dbReference>
<sequence length="700" mass="78454">MDPQPHKPILKRKLSDTTPSPDASRTKKPRVAFNDEIQEHALPGFKEKGMDLVREEVKRALVQRADSDDSAAYDQIVRLFKVKPMDEDAPTSSLLRKYLIALTSESARLDRKFSGVVYAVLGCNWAIRDDAFVRAFRAFIQTVGTAHMGYCEAMYKEVASIFSHPPRASWRHPDDPTITRTEIWERAHTCLEDIYTKVPSSATTLKHILDEGFPHIDDSTKYLANYISNLFKVAGHHTSLNGEIQRLIMQQLVKIDNAIQADLDELEDGVGEDLVNEMNDDIKDDDVDSDSDGESVSSDGSDEDDEAQRLAILKEKAKKLDTLLDMVFSHYHDIFVHGGYASNASFTFLLNQFASDILSTERTRHVQFLLFHYAQTRPDFAEAFISRTAHITIDSTHSRSTMERIAAASYLASFVARGAHISAPVVRTLFALLTDCVDRYRRHNEATCPGPDRARYAPFYAQVQALLYIFCFRWRDLICTRSPRNAETFANCSTPDIALAEGHDFDWHADVRAKLDRTLLHSRFNPLKVCAPDVVAQFARIANFTQFSYVYSKLQTNMRVRLGHMPGSGPNGSGGVGALSSGGGGGASKVQIGARETALSGRSGDAQFQLESYFPFDPYRLPRSKRWLVGDYVEWKRIPGLDDAEEEEEEDSEDSEDSEDDDDDEEEEGEEDVDGSDGGEGEDENEVDEEGTATETETSM</sequence>
<evidence type="ECO:0000313" key="4">
    <source>
        <dbReference type="Proteomes" id="UP000799437"/>
    </source>
</evidence>
<keyword evidence="4" id="KW-1185">Reference proteome</keyword>
<dbReference type="GO" id="GO:0005634">
    <property type="term" value="C:nucleus"/>
    <property type="evidence" value="ECO:0007669"/>
    <property type="project" value="TreeGrafter"/>
</dbReference>
<dbReference type="Pfam" id="PF05327">
    <property type="entry name" value="RRN3"/>
    <property type="match status" value="1"/>
</dbReference>
<dbReference type="RefSeq" id="XP_033595643.1">
    <property type="nucleotide sequence ID" value="XM_033747680.1"/>
</dbReference>
<dbReference type="OrthoDB" id="26970at2759"/>
<keyword evidence="3" id="KW-0396">Initiation factor</keyword>
<evidence type="ECO:0000313" key="3">
    <source>
        <dbReference type="EMBL" id="KAF2753192.1"/>
    </source>
</evidence>
<dbReference type="InterPro" id="IPR007991">
    <property type="entry name" value="RNA_pol_I_trans_ini_fac_RRN3"/>
</dbReference>
<dbReference type="GeneID" id="54488734"/>